<dbReference type="GO" id="GO:0006355">
    <property type="term" value="P:regulation of DNA-templated transcription"/>
    <property type="evidence" value="ECO:0007669"/>
    <property type="project" value="InterPro"/>
</dbReference>
<dbReference type="Gene3D" id="2.30.30.100">
    <property type="match status" value="1"/>
</dbReference>
<dbReference type="Pfam" id="PF06257">
    <property type="entry name" value="VEG"/>
    <property type="match status" value="1"/>
</dbReference>
<dbReference type="EMBL" id="BMOF01000088">
    <property type="protein sequence ID" value="GGK08588.1"/>
    <property type="molecule type" value="Genomic_DNA"/>
</dbReference>
<dbReference type="PANTHER" id="PTHR40026:SF1">
    <property type="entry name" value="PROTEIN VEG"/>
    <property type="match status" value="1"/>
</dbReference>
<keyword evidence="2" id="KW-1185">Reference proteome</keyword>
<proteinExistence type="predicted"/>
<sequence length="92" mass="10580">MAGKNALLDIRRTLEAHIGQRIVLRANGGRKKMIERTGILEQTYPSVFIIKLDEDRHAFKRVSYSYTDILTENVELTVCKDGKDIRITYPSQ</sequence>
<reference evidence="1" key="2">
    <citation type="submission" date="2020-09" db="EMBL/GenBank/DDBJ databases">
        <authorList>
            <person name="Sun Q."/>
            <person name="Ohkuma M."/>
        </authorList>
    </citation>
    <scope>NUCLEOTIDE SEQUENCE</scope>
    <source>
        <strain evidence="1">JCM 14719</strain>
    </source>
</reference>
<protein>
    <recommendedName>
        <fullName evidence="3">Veg protein</fullName>
    </recommendedName>
</protein>
<evidence type="ECO:0000313" key="2">
    <source>
        <dbReference type="Proteomes" id="UP000637720"/>
    </source>
</evidence>
<comment type="caution">
    <text evidence="1">The sequence shown here is derived from an EMBL/GenBank/DDBJ whole genome shotgun (WGS) entry which is preliminary data.</text>
</comment>
<gene>
    <name evidence="1" type="ORF">GCM10007043_23320</name>
</gene>
<evidence type="ECO:0008006" key="3">
    <source>
        <dbReference type="Google" id="ProtNLM"/>
    </source>
</evidence>
<organism evidence="1 2">
    <name type="scientific">Calditerricola satsumensis</name>
    <dbReference type="NCBI Taxonomy" id="373054"/>
    <lineage>
        <taxon>Bacteria</taxon>
        <taxon>Bacillati</taxon>
        <taxon>Bacillota</taxon>
        <taxon>Bacilli</taxon>
        <taxon>Bacillales</taxon>
        <taxon>Bacillaceae</taxon>
        <taxon>Calditerricola</taxon>
    </lineage>
</organism>
<reference evidence="1" key="1">
    <citation type="journal article" date="2014" name="Int. J. Syst. Evol. Microbiol.">
        <title>Complete genome sequence of Corynebacterium casei LMG S-19264T (=DSM 44701T), isolated from a smear-ripened cheese.</title>
        <authorList>
            <consortium name="US DOE Joint Genome Institute (JGI-PGF)"/>
            <person name="Walter F."/>
            <person name="Albersmeier A."/>
            <person name="Kalinowski J."/>
            <person name="Ruckert C."/>
        </authorList>
    </citation>
    <scope>NUCLEOTIDE SEQUENCE</scope>
    <source>
        <strain evidence="1">JCM 14719</strain>
    </source>
</reference>
<dbReference type="PIRSF" id="PIRSF037257">
    <property type="entry name" value="DUF1021"/>
    <property type="match status" value="1"/>
</dbReference>
<evidence type="ECO:0000313" key="1">
    <source>
        <dbReference type="EMBL" id="GGK08588.1"/>
    </source>
</evidence>
<dbReference type="PANTHER" id="PTHR40026">
    <property type="entry name" value="PROTEIN VEG"/>
    <property type="match status" value="1"/>
</dbReference>
<dbReference type="AlphaFoldDB" id="A0A8J3BHL1"/>
<dbReference type="Proteomes" id="UP000637720">
    <property type="component" value="Unassembled WGS sequence"/>
</dbReference>
<accession>A0A8J3BHL1</accession>
<dbReference type="RefSeq" id="WP_054673473.1">
    <property type="nucleotide sequence ID" value="NZ_BMOF01000088.1"/>
</dbReference>
<name>A0A8J3BHL1_9BACI</name>
<dbReference type="InterPro" id="IPR009366">
    <property type="entry name" value="Protein_Veg"/>
</dbReference>